<accession>W9YP59</accession>
<comment type="caution">
    <text evidence="2">The sequence shown here is derived from an EMBL/GenBank/DDBJ whole genome shotgun (WGS) entry which is preliminary data.</text>
</comment>
<dbReference type="GeneID" id="19159433"/>
<dbReference type="Gene3D" id="1.10.10.2120">
    <property type="match status" value="1"/>
</dbReference>
<dbReference type="HOGENOM" id="CLU_037787_1_0_1"/>
<dbReference type="Gene3D" id="3.60.60.10">
    <property type="entry name" value="Penicillin V Acylase, Chain A"/>
    <property type="match status" value="1"/>
</dbReference>
<dbReference type="PANTHER" id="PTHR34180:SF1">
    <property type="entry name" value="BETA-ALANYL-DOPAMINE_CARCININE HYDROLASE"/>
    <property type="match status" value="1"/>
</dbReference>
<dbReference type="PANTHER" id="PTHR34180">
    <property type="entry name" value="PEPTIDASE C45"/>
    <property type="match status" value="1"/>
</dbReference>
<evidence type="ECO:0000313" key="2">
    <source>
        <dbReference type="EMBL" id="EXJ91440.1"/>
    </source>
</evidence>
<evidence type="ECO:0000259" key="1">
    <source>
        <dbReference type="Pfam" id="PF03417"/>
    </source>
</evidence>
<feature type="domain" description="Peptidase C45 hydrolase" evidence="1">
    <location>
        <begin position="153"/>
        <end position="396"/>
    </location>
</feature>
<organism evidence="2 3">
    <name type="scientific">Capronia coronata CBS 617.96</name>
    <dbReference type="NCBI Taxonomy" id="1182541"/>
    <lineage>
        <taxon>Eukaryota</taxon>
        <taxon>Fungi</taxon>
        <taxon>Dikarya</taxon>
        <taxon>Ascomycota</taxon>
        <taxon>Pezizomycotina</taxon>
        <taxon>Eurotiomycetes</taxon>
        <taxon>Chaetothyriomycetidae</taxon>
        <taxon>Chaetothyriales</taxon>
        <taxon>Herpotrichiellaceae</taxon>
        <taxon>Capronia</taxon>
    </lineage>
</organism>
<dbReference type="InterPro" id="IPR047801">
    <property type="entry name" value="Peptidase_C45"/>
</dbReference>
<dbReference type="STRING" id="1182541.W9YP59"/>
<dbReference type="Proteomes" id="UP000019484">
    <property type="component" value="Unassembled WGS sequence"/>
</dbReference>
<dbReference type="InterPro" id="IPR047794">
    <property type="entry name" value="C45_proenzyme-like"/>
</dbReference>
<dbReference type="Pfam" id="PF03417">
    <property type="entry name" value="AAT"/>
    <property type="match status" value="1"/>
</dbReference>
<dbReference type="eggNOG" id="ENOG502RY9N">
    <property type="taxonomic scope" value="Eukaryota"/>
</dbReference>
<dbReference type="OrthoDB" id="189997at2759"/>
<sequence>MGSSCEQGRGDSEDNDIIWEHPSVKTIRCRGSPYEIGRTHGRCARQEILKNIATYTSFFQETAGLTWEQARQKASETFIPVLGREYEEILDEMKGIADGCGNGLSMEDILTLNTRSEIALTCYTDGCTSLTQSALFTSATPSDGDGIRHHAMYLCQNWDWLAELGQGIVLLDIEPQPSHRFDESKNFHMKLLSEAGIVGKIGANSAGFGLCLNAIRSGAFNREGFPVHILIRWMLQHCSTVKEAKDTMDRFGTASTANYLLADRSGDFMDVEASPRGNTTILPKLPAEDEGRQMAYVVHTNHLYGSNRPPKLVDHPAQNSFHRLARIQTLTEKDCKEGILPSFESIRNRLSDQEGYPYSICRDRPAGAVGMERMTTLATIMMEMVSGTIQVIIGRPCLDNLPVVKWTFSDSKDN</sequence>
<reference evidence="2 3" key="1">
    <citation type="submission" date="2013-03" db="EMBL/GenBank/DDBJ databases">
        <title>The Genome Sequence of Capronia coronata CBS 617.96.</title>
        <authorList>
            <consortium name="The Broad Institute Genomics Platform"/>
            <person name="Cuomo C."/>
            <person name="de Hoog S."/>
            <person name="Gorbushina A."/>
            <person name="Walker B."/>
            <person name="Young S.K."/>
            <person name="Zeng Q."/>
            <person name="Gargeya S."/>
            <person name="Fitzgerald M."/>
            <person name="Haas B."/>
            <person name="Abouelleil A."/>
            <person name="Allen A.W."/>
            <person name="Alvarado L."/>
            <person name="Arachchi H.M."/>
            <person name="Berlin A.M."/>
            <person name="Chapman S.B."/>
            <person name="Gainer-Dewar J."/>
            <person name="Goldberg J."/>
            <person name="Griggs A."/>
            <person name="Gujja S."/>
            <person name="Hansen M."/>
            <person name="Howarth C."/>
            <person name="Imamovic A."/>
            <person name="Ireland A."/>
            <person name="Larimer J."/>
            <person name="McCowan C."/>
            <person name="Murphy C."/>
            <person name="Pearson M."/>
            <person name="Poon T.W."/>
            <person name="Priest M."/>
            <person name="Roberts A."/>
            <person name="Saif S."/>
            <person name="Shea T."/>
            <person name="Sisk P."/>
            <person name="Sykes S."/>
            <person name="Wortman J."/>
            <person name="Nusbaum C."/>
            <person name="Birren B."/>
        </authorList>
    </citation>
    <scope>NUCLEOTIDE SEQUENCE [LARGE SCALE GENOMIC DNA]</scope>
    <source>
        <strain evidence="2 3">CBS 617.96</strain>
    </source>
</reference>
<dbReference type="SUPFAM" id="SSF56235">
    <property type="entry name" value="N-terminal nucleophile aminohydrolases (Ntn hydrolases)"/>
    <property type="match status" value="1"/>
</dbReference>
<dbReference type="RefSeq" id="XP_007723634.1">
    <property type="nucleotide sequence ID" value="XM_007725444.1"/>
</dbReference>
<dbReference type="EMBL" id="AMWN01000003">
    <property type="protein sequence ID" value="EXJ91440.1"/>
    <property type="molecule type" value="Genomic_DNA"/>
</dbReference>
<keyword evidence="3" id="KW-1185">Reference proteome</keyword>
<dbReference type="NCBIfam" id="NF040521">
    <property type="entry name" value="C45_proenzyme"/>
    <property type="match status" value="1"/>
</dbReference>
<gene>
    <name evidence="2" type="ORF">A1O1_04552</name>
</gene>
<protein>
    <recommendedName>
        <fullName evidence="1">Peptidase C45 hydrolase domain-containing protein</fullName>
    </recommendedName>
</protein>
<proteinExistence type="predicted"/>
<evidence type="ECO:0000313" key="3">
    <source>
        <dbReference type="Proteomes" id="UP000019484"/>
    </source>
</evidence>
<name>W9YP59_9EURO</name>
<dbReference type="AlphaFoldDB" id="W9YP59"/>
<dbReference type="InterPro" id="IPR029055">
    <property type="entry name" value="Ntn_hydrolases_N"/>
</dbReference>
<dbReference type="InterPro" id="IPR005079">
    <property type="entry name" value="Peptidase_C45_hydrolase"/>
</dbReference>